<keyword evidence="1" id="KW-0547">Nucleotide-binding</keyword>
<evidence type="ECO:0000313" key="4">
    <source>
        <dbReference type="EMBL" id="TKX21473.1"/>
    </source>
</evidence>
<feature type="coiled-coil region" evidence="3">
    <location>
        <begin position="57"/>
        <end position="84"/>
    </location>
</feature>
<dbReference type="AlphaFoldDB" id="A0A4U7AT16"/>
<evidence type="ECO:0000256" key="2">
    <source>
        <dbReference type="ARBA" id="ARBA00023134"/>
    </source>
</evidence>
<gene>
    <name evidence="4" type="ORF">C1H76_6547</name>
</gene>
<dbReference type="GO" id="GO:0005525">
    <property type="term" value="F:GTP binding"/>
    <property type="evidence" value="ECO:0007669"/>
    <property type="project" value="UniProtKB-KW"/>
</dbReference>
<dbReference type="InterPro" id="IPR027417">
    <property type="entry name" value="P-loop_NTPase"/>
</dbReference>
<dbReference type="InterPro" id="IPR006689">
    <property type="entry name" value="Small_GTPase_ARF/SAR"/>
</dbReference>
<keyword evidence="2" id="KW-0342">GTP-binding</keyword>
<dbReference type="Pfam" id="PF00025">
    <property type="entry name" value="Arf"/>
    <property type="match status" value="1"/>
</dbReference>
<dbReference type="SUPFAM" id="SSF52540">
    <property type="entry name" value="P-loop containing nucleoside triphosphate hydrolases"/>
    <property type="match status" value="1"/>
</dbReference>
<organism evidence="4 5">
    <name type="scientific">Elsinoe australis</name>
    <dbReference type="NCBI Taxonomy" id="40998"/>
    <lineage>
        <taxon>Eukaryota</taxon>
        <taxon>Fungi</taxon>
        <taxon>Dikarya</taxon>
        <taxon>Ascomycota</taxon>
        <taxon>Pezizomycotina</taxon>
        <taxon>Dothideomycetes</taxon>
        <taxon>Dothideomycetidae</taxon>
        <taxon>Myriangiales</taxon>
        <taxon>Elsinoaceae</taxon>
        <taxon>Elsinoe</taxon>
    </lineage>
</organism>
<dbReference type="Gene3D" id="3.40.50.300">
    <property type="entry name" value="P-loop containing nucleotide triphosphate hydrolases"/>
    <property type="match status" value="1"/>
</dbReference>
<evidence type="ECO:0000256" key="3">
    <source>
        <dbReference type="SAM" id="Coils"/>
    </source>
</evidence>
<keyword evidence="3" id="KW-0175">Coiled coil</keyword>
<comment type="caution">
    <text evidence="4">The sequence shown here is derived from an EMBL/GenBank/DDBJ whole genome shotgun (WGS) entry which is preliminary data.</text>
</comment>
<proteinExistence type="predicted"/>
<accession>A0A4U7AT16</accession>
<evidence type="ECO:0000313" key="5">
    <source>
        <dbReference type="Proteomes" id="UP000308133"/>
    </source>
</evidence>
<name>A0A4U7AT16_9PEZI</name>
<dbReference type="GO" id="GO:0003924">
    <property type="term" value="F:GTPase activity"/>
    <property type="evidence" value="ECO:0007669"/>
    <property type="project" value="InterPro"/>
</dbReference>
<protein>
    <submittedName>
        <fullName evidence="4">ADP-ribosylation factor-like protein 7</fullName>
    </submittedName>
</protein>
<evidence type="ECO:0000256" key="1">
    <source>
        <dbReference type="ARBA" id="ARBA00022741"/>
    </source>
</evidence>
<sequence length="117" mass="13115">MVKDYVRENSDGVMFVVDAAMHGEENQTNEDYILSEYMLNLEETQDGVLVVLVDRAEEEGAKSIEEIENQIRALLENQGRDRQRHAVFPIAAQAGTGLARALQWFADELNKTAMEGG</sequence>
<reference evidence="4 5" key="1">
    <citation type="submission" date="2018-02" db="EMBL/GenBank/DDBJ databases">
        <title>Draft genome sequences of Elsinoe sp., causing black scab on jojoba.</title>
        <authorList>
            <person name="Stodart B."/>
            <person name="Jeffress S."/>
            <person name="Ash G."/>
            <person name="Arun Chinnappa K."/>
        </authorList>
    </citation>
    <scope>NUCLEOTIDE SEQUENCE [LARGE SCALE GENOMIC DNA]</scope>
    <source>
        <strain evidence="4 5">Hillstone_2</strain>
    </source>
</reference>
<dbReference type="Proteomes" id="UP000308133">
    <property type="component" value="Unassembled WGS sequence"/>
</dbReference>
<dbReference type="EMBL" id="PTQR01000081">
    <property type="protein sequence ID" value="TKX21473.1"/>
    <property type="molecule type" value="Genomic_DNA"/>
</dbReference>